<reference evidence="2" key="1">
    <citation type="submission" date="2007-11" db="EMBL/GenBank/DDBJ databases">
        <authorList>
            <consortium name="The Broad Institute Genome Sequencing Platform"/>
            <person name="Volkman S.K."/>
            <person name="Daily J.P."/>
            <person name="Sarr O."/>
            <person name="Ndiaye D."/>
            <person name="Ndir O."/>
            <person name="Mboup S."/>
            <person name="Lukens A."/>
            <person name="Stange-Thomann N."/>
            <person name="Mauceli E."/>
            <person name="Gnerre S."/>
            <person name="Jaffe D."/>
            <person name="Zainoun J."/>
            <person name="Wiegand R.C."/>
            <person name="Birren B."/>
            <person name="Galagan J."/>
            <person name="Lander E."/>
            <person name="Wirth D.F."/>
        </authorList>
    </citation>
    <scope>NUCLEOTIDE SEQUENCE [LARGE SCALE GENOMIC DNA]</scope>
    <source>
        <strain evidence="2">7G8</strain>
    </source>
</reference>
<gene>
    <name evidence="1" type="ORF">PFBG_01454</name>
</gene>
<dbReference type="VEuPathDB" id="PlasmoDB:Pf7G8_060024100"/>
<proteinExistence type="predicted"/>
<organism evidence="1 2">
    <name type="scientific">Plasmodium falciparum (isolate 7G8)</name>
    <dbReference type="NCBI Taxonomy" id="57266"/>
    <lineage>
        <taxon>Eukaryota</taxon>
        <taxon>Sar</taxon>
        <taxon>Alveolata</taxon>
        <taxon>Apicomplexa</taxon>
        <taxon>Aconoidasida</taxon>
        <taxon>Haemosporida</taxon>
        <taxon>Plasmodiidae</taxon>
        <taxon>Plasmodium</taxon>
        <taxon>Plasmodium (Laverania)</taxon>
    </lineage>
</organism>
<protein>
    <submittedName>
        <fullName evidence="1">Uncharacterized protein</fullName>
    </submittedName>
</protein>
<dbReference type="OrthoDB" id="371488at2759"/>
<name>W7FIW3_PLAF8</name>
<reference evidence="1 2" key="2">
    <citation type="submission" date="2013-02" db="EMBL/GenBank/DDBJ databases">
        <title>The Genome Sequence of Plasmodium falciparum 7G8.</title>
        <authorList>
            <consortium name="The Broad Institute Genome Sequencing Platform"/>
            <consortium name="The Broad Institute Genome Sequencing Center for Infectious Disease"/>
            <person name="Neafsey D."/>
            <person name="Cheeseman I."/>
            <person name="Volkman S."/>
            <person name="Adams J."/>
            <person name="Walker B."/>
            <person name="Young S.K."/>
            <person name="Zeng Q."/>
            <person name="Gargeya S."/>
            <person name="Fitzgerald M."/>
            <person name="Haas B."/>
            <person name="Abouelleil A."/>
            <person name="Alvarado L."/>
            <person name="Arachchi H.M."/>
            <person name="Berlin A.M."/>
            <person name="Chapman S.B."/>
            <person name="Dewar J."/>
            <person name="Goldberg J."/>
            <person name="Griggs A."/>
            <person name="Gujja S."/>
            <person name="Hansen M."/>
            <person name="Howarth C."/>
            <person name="Imamovic A."/>
            <person name="Larimer J."/>
            <person name="McCowan C."/>
            <person name="Murphy C."/>
            <person name="Neiman D."/>
            <person name="Pearson M."/>
            <person name="Priest M."/>
            <person name="Roberts A."/>
            <person name="Saif S."/>
            <person name="Shea T."/>
            <person name="Sisk P."/>
            <person name="Sykes S."/>
            <person name="Wortman J."/>
            <person name="Nusbaum C."/>
            <person name="Birren B."/>
        </authorList>
    </citation>
    <scope>NUCLEOTIDE SEQUENCE [LARGE SCALE GENOMIC DNA]</scope>
    <source>
        <strain evidence="1 2">7G8</strain>
    </source>
</reference>
<evidence type="ECO:0000313" key="1">
    <source>
        <dbReference type="EMBL" id="EUR75014.1"/>
    </source>
</evidence>
<accession>W7FIW3</accession>
<evidence type="ECO:0000313" key="2">
    <source>
        <dbReference type="Proteomes" id="UP000030688"/>
    </source>
</evidence>
<sequence>MVEINEIEFIEETEYFKFQHGACFCMLDNEKKENRSVDNLQEKIFKNNFIISNVKQKGLYFFNKRVQIFSLLDFLYKIDNDNKNIQIKSLPFEENVVLIENNKSDDRTFIYTDRQNIYIFDYDKDEIKLHCCVNIKINKLKHIGDFMFIILSDDKKIYFLKDKEVYECLEITEPINNVDEKNGLFLFTHADKEIITVKDENRKQTYDLSSFSKDIDIPYENCNIICAKILECDKKEIKLFIVVLYNNEGDITCVTYDINIEGYEIKRVNYSMNDFFFEEYKKEEIYIKTMYISEWKILVCLSSESCEVVVYTHNDKLSEMNKSNDMKVLCIKEGYKINTRESDTFFLSLFMYSKYVDKIYRKSKLGNVPFLKNPVVFFLLQQNFKIVVEYLDQFKLEDNIDGNINSIKDDTIENDMKEVSLLPTLMNDIIENYNREHHKDIFKIFKTKKSPNEQKETKEVKNEVKSGQHSSLINTKLDEAKNISTTTTTTTTINNDNNNDNNNTKKGYNFPFSMFGIGTGNKSATSKNVVKEKPTTKLEELQPMKKIEESVEGLQIREKDQAKRIEEIETKRTDKMEKYAQIHKVDQIKEMNNIQYIHEIKSKMKNENDKEEANISDILYEDKHIIINKISGKYNKLIKNSMFMSEHILKDKNINTVKKNKIAKFNRRKEYYYNADKNKIIFLDEDDEEDKKSKKNQKSDFHTYFNPIDLDMYYHEKLSDEHCEKIIKKIERKHTFLFNDIKSMFVNVENVNANDSKYESHNENYNKNNNTNFDSKQENKNNTNITLNYSFELDISKDDMNRFYQELDKYFLKKKLLKVKNDFFDKLKNYDEYNKNIFQTVFYNIYMYNGLNTCELFIYFILRNMQVPSFPSSLYILQNYFVKLIILNMKLRDIDSNILNDLWNNNHNNNDSIKRMLNNKSLINKFDQNNKNKNKNKSSSIYYEGLTNFDSEYSADGFYEEDIYKKVKNEKDEDKKMEYLSKIIPLFKDELNKEEEVAIFNLVNSGVNFLNSQICTFFSQKLLPIIYYNNLNSLDKDIGVLKIFLSNFVLSDDDLENVT</sequence>
<dbReference type="Proteomes" id="UP000030688">
    <property type="component" value="Unassembled WGS sequence"/>
</dbReference>
<dbReference type="AlphaFoldDB" id="W7FIW3"/>
<dbReference type="EMBL" id="KE123598">
    <property type="protein sequence ID" value="EUR75014.1"/>
    <property type="molecule type" value="Genomic_DNA"/>
</dbReference>